<dbReference type="PROSITE" id="PS51371">
    <property type="entry name" value="CBS"/>
    <property type="match status" value="1"/>
</dbReference>
<evidence type="ECO:0000313" key="12">
    <source>
        <dbReference type="Proteomes" id="UP000007484"/>
    </source>
</evidence>
<keyword evidence="3" id="KW-0813">Transport</keyword>
<name>F0QR80_MYCSL</name>
<dbReference type="AlphaFoldDB" id="F0QR80"/>
<dbReference type="Pfam" id="PF00571">
    <property type="entry name" value="CBS"/>
    <property type="match status" value="2"/>
</dbReference>
<organism evidence="11 12">
    <name type="scientific">Mycoplasma suis (strain Illinois)</name>
    <dbReference type="NCBI Taxonomy" id="768700"/>
    <lineage>
        <taxon>Bacteria</taxon>
        <taxon>Bacillati</taxon>
        <taxon>Mycoplasmatota</taxon>
        <taxon>Mollicutes</taxon>
        <taxon>Mycoplasmataceae</taxon>
        <taxon>Mycoplasma</taxon>
    </lineage>
</organism>
<evidence type="ECO:0000256" key="3">
    <source>
        <dbReference type="ARBA" id="ARBA00022448"/>
    </source>
</evidence>
<dbReference type="InterPro" id="IPR038076">
    <property type="entry name" value="MgtE_N_sf"/>
</dbReference>
<dbReference type="SUPFAM" id="SSF158791">
    <property type="entry name" value="MgtE N-terminal domain-like"/>
    <property type="match status" value="1"/>
</dbReference>
<dbReference type="InterPro" id="IPR006668">
    <property type="entry name" value="Mg_transptr_MgtE_intracell_dom"/>
</dbReference>
<evidence type="ECO:0000256" key="8">
    <source>
        <dbReference type="PROSITE-ProRule" id="PRU00703"/>
    </source>
</evidence>
<evidence type="ECO:0000256" key="7">
    <source>
        <dbReference type="ARBA" id="ARBA00023136"/>
    </source>
</evidence>
<reference evidence="11 12" key="1">
    <citation type="journal article" date="2011" name="J. Bacteriol.">
        <title>Complete genome sequences of two hemotropic Mycoplasmas, Mycoplasma haemofelis strain Ohio2 and Mycoplasma suis strain Illinois.</title>
        <authorList>
            <person name="Messick J.B."/>
            <person name="Santos A.P."/>
            <person name="Guimaraes A.M."/>
        </authorList>
    </citation>
    <scope>NUCLEOTIDE SEQUENCE [LARGE SCALE GENOMIC DNA]</scope>
    <source>
        <strain evidence="11 12">Illinois</strain>
    </source>
</reference>
<dbReference type="Gene3D" id="3.10.580.10">
    <property type="entry name" value="CBS-domain"/>
    <property type="match status" value="1"/>
</dbReference>
<dbReference type="PANTHER" id="PTHR43773:SF1">
    <property type="entry name" value="MAGNESIUM TRANSPORTER MGTE"/>
    <property type="match status" value="1"/>
</dbReference>
<evidence type="ECO:0000256" key="9">
    <source>
        <dbReference type="SAM" id="Phobius"/>
    </source>
</evidence>
<sequence length="542" mass="61176">MNMNSREIFLPSRSKNDRLCNKLFVKLSKAYEYKNYGAIKSLLGYYSIPVLVKALENLSNYELINIAFLTVEQDRMRDLFLSFSDNYKLGILNTMRPIVLSKLLAQLQADQVVELLSMVDSNLSKKIIYLASPELRKNVSIISNFSHSQVGSIMNTSILTIQANLKISQALTYIRKRRHKLDIENELFVVNLSKEVVGMITLQDLFFSPNNSLTVQEIMEKDYITFRATDQIGEIVDAFQKYPISSIAVLNERNQILGVVNNKDILPEIVEENMEDVYKFYGIVNLTHSYMKSTTWEVVRSRLFWLVILLFATTLTTLIIDKFEDLGFKWTMGISSAILVPMIPLITDMCGNSGSQTAASIIQSFASDELKGKDFLHVLKKELKISLVVGGIVSLVNFARLSIYYWFFPISTGKLNFLDAKLHSKVDIGSFLHFAYTQYVQPLVKFFGNTENTGNTEWMGIIGSLVSSLSLFFVIILSKLLGVVIPYIAHKFKRDPAALTTPVLTTILDAIGTLIFFSIGVGVIYLSMNSLLPNYALSSVSR</sequence>
<dbReference type="STRING" id="768700.MSU_0464"/>
<keyword evidence="5" id="KW-0460">Magnesium</keyword>
<feature type="transmembrane region" description="Helical" evidence="9">
    <location>
        <begin position="461"/>
        <end position="489"/>
    </location>
</feature>
<dbReference type="SUPFAM" id="SSF54631">
    <property type="entry name" value="CBS-domain pair"/>
    <property type="match status" value="1"/>
</dbReference>
<protein>
    <submittedName>
        <fullName evidence="11">Mg2+ transport protein</fullName>
    </submittedName>
</protein>
<feature type="transmembrane region" description="Helical" evidence="9">
    <location>
        <begin position="303"/>
        <end position="320"/>
    </location>
</feature>
<dbReference type="Proteomes" id="UP000007484">
    <property type="component" value="Chromosome"/>
</dbReference>
<keyword evidence="8" id="KW-0129">CBS domain</keyword>
<dbReference type="InterPro" id="IPR006667">
    <property type="entry name" value="SLC41_membr_dom"/>
</dbReference>
<dbReference type="Pfam" id="PF03448">
    <property type="entry name" value="MgtE_N"/>
    <property type="match status" value="1"/>
</dbReference>
<keyword evidence="4 9" id="KW-0812">Transmembrane</keyword>
<proteinExistence type="inferred from homology"/>
<dbReference type="SUPFAM" id="SSF161093">
    <property type="entry name" value="MgtE membrane domain-like"/>
    <property type="match status" value="1"/>
</dbReference>
<dbReference type="GO" id="GO:0015095">
    <property type="term" value="F:magnesium ion transmembrane transporter activity"/>
    <property type="evidence" value="ECO:0007669"/>
    <property type="project" value="InterPro"/>
</dbReference>
<dbReference type="Gene3D" id="1.10.357.20">
    <property type="entry name" value="SLC41 divalent cation transporters, integral membrane domain"/>
    <property type="match status" value="1"/>
</dbReference>
<evidence type="ECO:0000256" key="5">
    <source>
        <dbReference type="ARBA" id="ARBA00022842"/>
    </source>
</evidence>
<feature type="transmembrane region" description="Helical" evidence="9">
    <location>
        <begin position="326"/>
        <end position="346"/>
    </location>
</feature>
<keyword evidence="6 9" id="KW-1133">Transmembrane helix</keyword>
<feature type="transmembrane region" description="Helical" evidence="9">
    <location>
        <begin position="385"/>
        <end position="407"/>
    </location>
</feature>
<evidence type="ECO:0000256" key="1">
    <source>
        <dbReference type="ARBA" id="ARBA00004141"/>
    </source>
</evidence>
<feature type="domain" description="CBS" evidence="10">
    <location>
        <begin position="219"/>
        <end position="277"/>
    </location>
</feature>
<accession>F0QR80</accession>
<dbReference type="Pfam" id="PF01769">
    <property type="entry name" value="MgtE"/>
    <property type="match status" value="1"/>
</dbReference>
<dbReference type="InterPro" id="IPR000644">
    <property type="entry name" value="CBS_dom"/>
</dbReference>
<evidence type="ECO:0000259" key="10">
    <source>
        <dbReference type="PROSITE" id="PS51371"/>
    </source>
</evidence>
<dbReference type="InterPro" id="IPR036739">
    <property type="entry name" value="SLC41_membr_dom_sf"/>
</dbReference>
<dbReference type="EMBL" id="CP002525">
    <property type="protein sequence ID" value="ADX98000.1"/>
    <property type="molecule type" value="Genomic_DNA"/>
</dbReference>
<keyword evidence="12" id="KW-1185">Reference proteome</keyword>
<evidence type="ECO:0000256" key="2">
    <source>
        <dbReference type="ARBA" id="ARBA00009749"/>
    </source>
</evidence>
<dbReference type="KEGG" id="mss:MSU_0464"/>
<evidence type="ECO:0000256" key="4">
    <source>
        <dbReference type="ARBA" id="ARBA00022692"/>
    </source>
</evidence>
<evidence type="ECO:0000256" key="6">
    <source>
        <dbReference type="ARBA" id="ARBA00022989"/>
    </source>
</evidence>
<dbReference type="PANTHER" id="PTHR43773">
    <property type="entry name" value="MAGNESIUM TRANSPORTER MGTE"/>
    <property type="match status" value="1"/>
</dbReference>
<feature type="transmembrane region" description="Helical" evidence="9">
    <location>
        <begin position="501"/>
        <end position="528"/>
    </location>
</feature>
<dbReference type="HOGENOM" id="CLU_037408_2_2_14"/>
<comment type="similarity">
    <text evidence="2">Belongs to the SLC41A transporter family.</text>
</comment>
<comment type="subcellular location">
    <subcellularLocation>
        <location evidence="1">Membrane</location>
        <topology evidence="1">Multi-pass membrane protein</topology>
    </subcellularLocation>
</comment>
<dbReference type="InterPro" id="IPR046342">
    <property type="entry name" value="CBS_dom_sf"/>
</dbReference>
<dbReference type="InterPro" id="IPR006669">
    <property type="entry name" value="MgtE_transporter"/>
</dbReference>
<keyword evidence="7 9" id="KW-0472">Membrane</keyword>
<gene>
    <name evidence="11" type="primary">mgtE</name>
    <name evidence="11" type="ordered locus">MSU_0464</name>
</gene>
<dbReference type="Gene3D" id="1.25.60.10">
    <property type="entry name" value="MgtE N-terminal domain-like"/>
    <property type="match status" value="1"/>
</dbReference>
<evidence type="ECO:0000313" key="11">
    <source>
        <dbReference type="EMBL" id="ADX98000.1"/>
    </source>
</evidence>
<dbReference type="GO" id="GO:0016020">
    <property type="term" value="C:membrane"/>
    <property type="evidence" value="ECO:0007669"/>
    <property type="project" value="UniProtKB-SubCell"/>
</dbReference>